<accession>A0A154P486</accession>
<name>A0A154P486_DUFNO</name>
<evidence type="ECO:0000256" key="1">
    <source>
        <dbReference type="SAM" id="MobiDB-lite"/>
    </source>
</evidence>
<proteinExistence type="predicted"/>
<feature type="region of interest" description="Disordered" evidence="1">
    <location>
        <begin position="1"/>
        <end position="33"/>
    </location>
</feature>
<dbReference type="Proteomes" id="UP000076502">
    <property type="component" value="Unassembled WGS sequence"/>
</dbReference>
<sequence length="75" mass="8055">MLVGGQGSSGCRNVGVAKRERGETERNAGASVEEVGGDVDVMIRRRAEESVSRTERGRWYNLVGSNAGYSAPTMH</sequence>
<feature type="compositionally biased region" description="Basic and acidic residues" evidence="1">
    <location>
        <begin position="17"/>
        <end position="26"/>
    </location>
</feature>
<keyword evidence="3" id="KW-1185">Reference proteome</keyword>
<protein>
    <submittedName>
        <fullName evidence="2">Uncharacterized protein</fullName>
    </submittedName>
</protein>
<evidence type="ECO:0000313" key="3">
    <source>
        <dbReference type="Proteomes" id="UP000076502"/>
    </source>
</evidence>
<organism evidence="2 3">
    <name type="scientific">Dufourea novaeangliae</name>
    <name type="common">Sweat bee</name>
    <dbReference type="NCBI Taxonomy" id="178035"/>
    <lineage>
        <taxon>Eukaryota</taxon>
        <taxon>Metazoa</taxon>
        <taxon>Ecdysozoa</taxon>
        <taxon>Arthropoda</taxon>
        <taxon>Hexapoda</taxon>
        <taxon>Insecta</taxon>
        <taxon>Pterygota</taxon>
        <taxon>Neoptera</taxon>
        <taxon>Endopterygota</taxon>
        <taxon>Hymenoptera</taxon>
        <taxon>Apocrita</taxon>
        <taxon>Aculeata</taxon>
        <taxon>Apoidea</taxon>
        <taxon>Anthophila</taxon>
        <taxon>Halictidae</taxon>
        <taxon>Rophitinae</taxon>
        <taxon>Dufourea</taxon>
    </lineage>
</organism>
<dbReference type="AlphaFoldDB" id="A0A154P486"/>
<gene>
    <name evidence="2" type="ORF">WN55_10553</name>
</gene>
<evidence type="ECO:0000313" key="2">
    <source>
        <dbReference type="EMBL" id="KZC06642.1"/>
    </source>
</evidence>
<dbReference type="EMBL" id="KQ434809">
    <property type="protein sequence ID" value="KZC06642.1"/>
    <property type="molecule type" value="Genomic_DNA"/>
</dbReference>
<reference evidence="2 3" key="1">
    <citation type="submission" date="2015-07" db="EMBL/GenBank/DDBJ databases">
        <title>The genome of Dufourea novaeangliae.</title>
        <authorList>
            <person name="Pan H."/>
            <person name="Kapheim K."/>
        </authorList>
    </citation>
    <scope>NUCLEOTIDE SEQUENCE [LARGE SCALE GENOMIC DNA]</scope>
    <source>
        <strain evidence="2">0120121106</strain>
        <tissue evidence="2">Whole body</tissue>
    </source>
</reference>